<evidence type="ECO:0000313" key="10">
    <source>
        <dbReference type="EMBL" id="TGL55831.1"/>
    </source>
</evidence>
<dbReference type="EMBL" id="RQGG01000009">
    <property type="protein sequence ID" value="TGL55831.1"/>
    <property type="molecule type" value="Genomic_DNA"/>
</dbReference>
<dbReference type="Proteomes" id="UP000297609">
    <property type="component" value="Unassembled WGS sequence"/>
</dbReference>
<comment type="caution">
    <text evidence="10">The sequence shown here is derived from an EMBL/GenBank/DDBJ whole genome shotgun (WGS) entry which is preliminary data.</text>
</comment>
<dbReference type="GO" id="GO:0008942">
    <property type="term" value="F:nitrite reductase [NAD(P)H] activity"/>
    <property type="evidence" value="ECO:0007669"/>
    <property type="project" value="InterPro"/>
</dbReference>
<feature type="domain" description="Rieske" evidence="9">
    <location>
        <begin position="11"/>
        <end position="112"/>
    </location>
</feature>
<dbReference type="InterPro" id="IPR036922">
    <property type="entry name" value="Rieske_2Fe-2S_sf"/>
</dbReference>
<evidence type="ECO:0000256" key="3">
    <source>
        <dbReference type="ARBA" id="ARBA00023002"/>
    </source>
</evidence>
<dbReference type="PANTHER" id="PTHR21496:SF0">
    <property type="entry name" value="RIESKE DOMAIN-CONTAINING PROTEIN"/>
    <property type="match status" value="1"/>
</dbReference>
<dbReference type="RefSeq" id="WP_135617726.1">
    <property type="nucleotide sequence ID" value="NZ_RQGG01000009.1"/>
</dbReference>
<sequence length="126" mass="13932">MQTNQNTKEKVFIGPVSDFEKEGGVSAKIGNKQIAIFYFESKNEWYACDNACPHTGDMVLSRGLLGDTNGEPKVVCPLHKRNFSLQSGECLNDENYKVNLYKVLVENGSVYLEVDPSLLLPSGIVS</sequence>
<keyword evidence="5" id="KW-0411">Iron-sulfur</keyword>
<evidence type="ECO:0000256" key="8">
    <source>
        <dbReference type="ARBA" id="ARBA00038001"/>
    </source>
</evidence>
<evidence type="ECO:0000256" key="7">
    <source>
        <dbReference type="ARBA" id="ARBA00034078"/>
    </source>
</evidence>
<dbReference type="Pfam" id="PF13806">
    <property type="entry name" value="Rieske_2"/>
    <property type="match status" value="1"/>
</dbReference>
<dbReference type="PROSITE" id="PS51300">
    <property type="entry name" value="NIRD"/>
    <property type="match status" value="1"/>
</dbReference>
<dbReference type="InterPro" id="IPR017941">
    <property type="entry name" value="Rieske_2Fe-2S"/>
</dbReference>
<dbReference type="PROSITE" id="PS51296">
    <property type="entry name" value="RIESKE"/>
    <property type="match status" value="1"/>
</dbReference>
<dbReference type="Gene3D" id="2.102.10.10">
    <property type="entry name" value="Rieske [2Fe-2S] iron-sulphur domain"/>
    <property type="match status" value="1"/>
</dbReference>
<keyword evidence="4" id="KW-0408">Iron</keyword>
<evidence type="ECO:0000256" key="1">
    <source>
        <dbReference type="ARBA" id="ARBA00022714"/>
    </source>
</evidence>
<accession>A0A4R9JSX6</accession>
<comment type="similarity">
    <text evidence="8">Belongs to the bacterial ring-hydroxylating dioxygenase ferredoxin component family.</text>
</comment>
<keyword evidence="11" id="KW-1185">Reference proteome</keyword>
<evidence type="ECO:0000256" key="6">
    <source>
        <dbReference type="ARBA" id="ARBA00023063"/>
    </source>
</evidence>
<dbReference type="NCBIfam" id="TIGR02378">
    <property type="entry name" value="nirD_assim_sml"/>
    <property type="match status" value="1"/>
</dbReference>
<comment type="cofactor">
    <cofactor evidence="7">
        <name>[2Fe-2S] cluster</name>
        <dbReference type="ChEBI" id="CHEBI:190135"/>
    </cofactor>
</comment>
<evidence type="ECO:0000256" key="2">
    <source>
        <dbReference type="ARBA" id="ARBA00022723"/>
    </source>
</evidence>
<proteinExistence type="inferred from homology"/>
<reference evidence="10" key="1">
    <citation type="journal article" date="2019" name="PLoS Negl. Trop. Dis.">
        <title>Revisiting the worldwide diversity of Leptospira species in the environment.</title>
        <authorList>
            <person name="Vincent A.T."/>
            <person name="Schiettekatte O."/>
            <person name="Bourhy P."/>
            <person name="Veyrier F.J."/>
            <person name="Picardeau M."/>
        </authorList>
    </citation>
    <scope>NUCLEOTIDE SEQUENCE [LARGE SCALE GENOMIC DNA]</scope>
    <source>
        <strain evidence="10">201702454</strain>
    </source>
</reference>
<dbReference type="OrthoDB" id="593800at2"/>
<organism evidence="10 11">
    <name type="scientific">Leptospira kemamanensis</name>
    <dbReference type="NCBI Taxonomy" id="2484942"/>
    <lineage>
        <taxon>Bacteria</taxon>
        <taxon>Pseudomonadati</taxon>
        <taxon>Spirochaetota</taxon>
        <taxon>Spirochaetia</taxon>
        <taxon>Leptospirales</taxon>
        <taxon>Leptospiraceae</taxon>
        <taxon>Leptospira</taxon>
    </lineage>
</organism>
<dbReference type="SUPFAM" id="SSF50022">
    <property type="entry name" value="ISP domain"/>
    <property type="match status" value="1"/>
</dbReference>
<evidence type="ECO:0000256" key="5">
    <source>
        <dbReference type="ARBA" id="ARBA00023014"/>
    </source>
</evidence>
<keyword evidence="1" id="KW-0001">2Fe-2S</keyword>
<dbReference type="AlphaFoldDB" id="A0A4R9JSX6"/>
<keyword evidence="6" id="KW-0534">Nitrate assimilation</keyword>
<dbReference type="CDD" id="cd03529">
    <property type="entry name" value="Rieske_NirD"/>
    <property type="match status" value="1"/>
</dbReference>
<dbReference type="PANTHER" id="PTHR21496">
    <property type="entry name" value="FERREDOXIN-RELATED"/>
    <property type="match status" value="1"/>
</dbReference>
<keyword evidence="3" id="KW-0560">Oxidoreductase</keyword>
<dbReference type="GO" id="GO:0046872">
    <property type="term" value="F:metal ion binding"/>
    <property type="evidence" value="ECO:0007669"/>
    <property type="project" value="UniProtKB-KW"/>
</dbReference>
<evidence type="ECO:0000313" key="11">
    <source>
        <dbReference type="Proteomes" id="UP000297609"/>
    </source>
</evidence>
<evidence type="ECO:0000256" key="4">
    <source>
        <dbReference type="ARBA" id="ARBA00023004"/>
    </source>
</evidence>
<gene>
    <name evidence="10" type="primary">nirD</name>
    <name evidence="10" type="ORF">EHQ59_03335</name>
</gene>
<name>A0A4R9JSX6_9LEPT</name>
<dbReference type="GO" id="GO:0042128">
    <property type="term" value="P:nitrate assimilation"/>
    <property type="evidence" value="ECO:0007669"/>
    <property type="project" value="UniProtKB-KW"/>
</dbReference>
<protein>
    <submittedName>
        <fullName evidence="10">Nitrite reductase small subunit NirD</fullName>
    </submittedName>
</protein>
<dbReference type="GO" id="GO:0051537">
    <property type="term" value="F:2 iron, 2 sulfur cluster binding"/>
    <property type="evidence" value="ECO:0007669"/>
    <property type="project" value="UniProtKB-KW"/>
</dbReference>
<evidence type="ECO:0000259" key="9">
    <source>
        <dbReference type="PROSITE" id="PS51296"/>
    </source>
</evidence>
<keyword evidence="2" id="KW-0479">Metal-binding</keyword>
<dbReference type="InterPro" id="IPR012748">
    <property type="entry name" value="Rieske-like_NirD"/>
</dbReference>